<evidence type="ECO:0000256" key="2">
    <source>
        <dbReference type="SAM" id="SignalP"/>
    </source>
</evidence>
<reference evidence="4" key="1">
    <citation type="submission" date="2024-02" db="UniProtKB">
        <authorList>
            <consortium name="WormBaseParasite"/>
        </authorList>
    </citation>
    <scope>IDENTIFICATION</scope>
</reference>
<keyword evidence="1" id="KW-0472">Membrane</keyword>
<dbReference type="Proteomes" id="UP000887575">
    <property type="component" value="Unassembled WGS sequence"/>
</dbReference>
<dbReference type="AlphaFoldDB" id="A0AAF3ERK0"/>
<dbReference type="WBParaSite" id="MBELARI_LOCUS16738">
    <property type="protein sequence ID" value="MBELARI_LOCUS16738"/>
    <property type="gene ID" value="MBELARI_LOCUS16738"/>
</dbReference>
<name>A0AAF3ERK0_9BILA</name>
<organism evidence="3 4">
    <name type="scientific">Mesorhabditis belari</name>
    <dbReference type="NCBI Taxonomy" id="2138241"/>
    <lineage>
        <taxon>Eukaryota</taxon>
        <taxon>Metazoa</taxon>
        <taxon>Ecdysozoa</taxon>
        <taxon>Nematoda</taxon>
        <taxon>Chromadorea</taxon>
        <taxon>Rhabditida</taxon>
        <taxon>Rhabditina</taxon>
        <taxon>Rhabditomorpha</taxon>
        <taxon>Rhabditoidea</taxon>
        <taxon>Rhabditidae</taxon>
        <taxon>Mesorhabditinae</taxon>
        <taxon>Mesorhabditis</taxon>
    </lineage>
</organism>
<keyword evidence="1" id="KW-0812">Transmembrane</keyword>
<evidence type="ECO:0000256" key="1">
    <source>
        <dbReference type="SAM" id="Phobius"/>
    </source>
</evidence>
<accession>A0AAF3ERK0</accession>
<feature type="chain" id="PRO_5042122460" evidence="2">
    <location>
        <begin position="18"/>
        <end position="1053"/>
    </location>
</feature>
<evidence type="ECO:0000313" key="3">
    <source>
        <dbReference type="Proteomes" id="UP000887575"/>
    </source>
</evidence>
<keyword evidence="2" id="KW-0732">Signal</keyword>
<feature type="transmembrane region" description="Helical" evidence="1">
    <location>
        <begin position="955"/>
        <end position="976"/>
    </location>
</feature>
<sequence>MIFFTLLYLFTIKLINAEKNPIFELTESDPAFAFHGVRLNQAETITIKTSVASNFEIIYSQAGCTNHNKGMCDDTIPFNISLADSLLIGTDSRNCSDLSTSEILVTLYIWVYNVDQRTELTFNKTSSESIFEFAVSIRVREWIDESMSLLLIPGIQGGNHKNSIGIIVLETEIVTVVANPNTYEWVLTLAENLDKFNFWTPYYYPWIFDQQLQVEMLRKTGKTAQTFIAVQTKTSRTSREIQLEIVKIDGITLYLTAHPTNDGDFECGKVNTFYKSYSTEKATVPIVPPAETFEAYCLNITWTFNSSLFESTSPIGFMLKLTAKPLIRTFELTKRTPSFAIHGDRLMQFEQIEITYHNCTGVIVDWTIDECQQPNGTLCLDPSPFKVDGSIWDMPELFLSLKENSDRVEWASQVDHQIKGVFWTNFLPQPAEGDFGSVTLSSSQNYGRSVTYAVSVRVPDWIKETKKVLLIPGMSTGNEKRNTIDDPLTNATKFDYLIVKGNVTATIIPHPDNYAWYGPWSIMRSINRVPPFSPQKNCQAFKDSQTLSPNCPDKTIFESYAGAEPGLDRLDEHRLASGSFTPTSDMVEFTFRGNCIASSFCPDLSLNESLGFMLKITEEPRTFQLDLQTPSFAIHGARLSTFFAIEISTNVSVNFLIDITQNDCKNKRDNAGEEICDDLLPILIDDDSLAPFGSIADNGTFGYFYKSQHKLEHKLVFLIRHNPDVDFLEYGISIRVEEWINENKSVLVIPGIENQGDDFYIMIQEDVIATVVDSPTTDNAENFLLYSTSTAASVFSNDQCSFCLHFDTRKPEQSYQGVSYLNIERFSILTPPFFPWIHDTSEKIGYFQNSQFIIAGELSNQTTDMSYFKARIKRLQGVTVTMFAYSELHCLADNDNDETFHESVNSKQAPEWSFQAKCIRLSWEPNKTYDEETGFLIEIQEVEKEKEKAKGKSLAWIWIASVVTGIICTIICIVGYKTRLFIRLFRSKDAKRDEKFGVFMNIYRKAKSIDRNQSKWEIDPSSLVVTSKKLGSGSFAVVYEGSIPSPQSKQRLE</sequence>
<proteinExistence type="predicted"/>
<feature type="signal peptide" evidence="2">
    <location>
        <begin position="1"/>
        <end position="17"/>
    </location>
</feature>
<protein>
    <submittedName>
        <fullName evidence="4">Uncharacterized protein</fullName>
    </submittedName>
</protein>
<keyword evidence="3" id="KW-1185">Reference proteome</keyword>
<evidence type="ECO:0000313" key="4">
    <source>
        <dbReference type="WBParaSite" id="MBELARI_LOCUS16738"/>
    </source>
</evidence>
<keyword evidence="1" id="KW-1133">Transmembrane helix</keyword>